<reference evidence="2" key="5">
    <citation type="journal article" date="2021" name="G3 (Bethesda)">
        <title>Aegilops tauschii genome assembly Aet v5.0 features greater sequence contiguity and improved annotation.</title>
        <authorList>
            <person name="Wang L."/>
            <person name="Zhu T."/>
            <person name="Rodriguez J.C."/>
            <person name="Deal K.R."/>
            <person name="Dubcovsky J."/>
            <person name="McGuire P.E."/>
            <person name="Lux T."/>
            <person name="Spannagl M."/>
            <person name="Mayer K.F.X."/>
            <person name="Baldrich P."/>
            <person name="Meyers B.C."/>
            <person name="Huo N."/>
            <person name="Gu Y.Q."/>
            <person name="Zhou H."/>
            <person name="Devos K.M."/>
            <person name="Bennetzen J.L."/>
            <person name="Unver T."/>
            <person name="Budak H."/>
            <person name="Gulick P.J."/>
            <person name="Galiba G."/>
            <person name="Kalapos B."/>
            <person name="Nelson D.R."/>
            <person name="Li P."/>
            <person name="You F.M."/>
            <person name="Luo M.C."/>
            <person name="Dvorak J."/>
        </authorList>
    </citation>
    <scope>NUCLEOTIDE SEQUENCE [LARGE SCALE GENOMIC DNA]</scope>
    <source>
        <strain evidence="2">cv. AL8/78</strain>
    </source>
</reference>
<dbReference type="Gramene" id="AET6Gv20748700.5">
    <property type="protein sequence ID" value="AET6Gv20748700.5"/>
    <property type="gene ID" value="AET6Gv20748700"/>
</dbReference>
<name>A0A453PJ61_AEGTS</name>
<feature type="signal peptide" evidence="1">
    <location>
        <begin position="1"/>
        <end position="21"/>
    </location>
</feature>
<sequence>DLLIFWCVLVCMLGQLERWEASLRDYQVLIQELPENEDVKKALAEVEAKIKSQRN</sequence>
<reference evidence="3" key="1">
    <citation type="journal article" date="2014" name="Science">
        <title>Ancient hybridizations among the ancestral genomes of bread wheat.</title>
        <authorList>
            <consortium name="International Wheat Genome Sequencing Consortium,"/>
            <person name="Marcussen T."/>
            <person name="Sandve S.R."/>
            <person name="Heier L."/>
            <person name="Spannagl M."/>
            <person name="Pfeifer M."/>
            <person name="Jakobsen K.S."/>
            <person name="Wulff B.B."/>
            <person name="Steuernagel B."/>
            <person name="Mayer K.F."/>
            <person name="Olsen O.A."/>
        </authorList>
    </citation>
    <scope>NUCLEOTIDE SEQUENCE [LARGE SCALE GENOMIC DNA]</scope>
    <source>
        <strain evidence="3">cv. AL8/78</strain>
    </source>
</reference>
<keyword evidence="3" id="KW-1185">Reference proteome</keyword>
<evidence type="ECO:0008006" key="4">
    <source>
        <dbReference type="Google" id="ProtNLM"/>
    </source>
</evidence>
<organism evidence="2 3">
    <name type="scientific">Aegilops tauschii subsp. strangulata</name>
    <name type="common">Goatgrass</name>
    <dbReference type="NCBI Taxonomy" id="200361"/>
    <lineage>
        <taxon>Eukaryota</taxon>
        <taxon>Viridiplantae</taxon>
        <taxon>Streptophyta</taxon>
        <taxon>Embryophyta</taxon>
        <taxon>Tracheophyta</taxon>
        <taxon>Spermatophyta</taxon>
        <taxon>Magnoliopsida</taxon>
        <taxon>Liliopsida</taxon>
        <taxon>Poales</taxon>
        <taxon>Poaceae</taxon>
        <taxon>BOP clade</taxon>
        <taxon>Pooideae</taxon>
        <taxon>Triticodae</taxon>
        <taxon>Triticeae</taxon>
        <taxon>Triticinae</taxon>
        <taxon>Aegilops</taxon>
    </lineage>
</organism>
<reference evidence="3" key="2">
    <citation type="journal article" date="2017" name="Nat. Plants">
        <title>The Aegilops tauschii genome reveals multiple impacts of transposons.</title>
        <authorList>
            <person name="Zhao G."/>
            <person name="Zou C."/>
            <person name="Li K."/>
            <person name="Wang K."/>
            <person name="Li T."/>
            <person name="Gao L."/>
            <person name="Zhang X."/>
            <person name="Wang H."/>
            <person name="Yang Z."/>
            <person name="Liu X."/>
            <person name="Jiang W."/>
            <person name="Mao L."/>
            <person name="Kong X."/>
            <person name="Jiao Y."/>
            <person name="Jia J."/>
        </authorList>
    </citation>
    <scope>NUCLEOTIDE SEQUENCE [LARGE SCALE GENOMIC DNA]</scope>
    <source>
        <strain evidence="3">cv. AL8/78</strain>
    </source>
</reference>
<feature type="chain" id="PRO_5042372757" description="Tetratricopeptide repeat protein" evidence="1">
    <location>
        <begin position="22"/>
        <end position="55"/>
    </location>
</feature>
<dbReference type="AlphaFoldDB" id="A0A453PJ61"/>
<dbReference type="Gene3D" id="1.25.40.10">
    <property type="entry name" value="Tetratricopeptide repeat domain"/>
    <property type="match status" value="1"/>
</dbReference>
<dbReference type="EnsemblPlants" id="AET6Gv20748700.4">
    <property type="protein sequence ID" value="AET6Gv20748700.4"/>
    <property type="gene ID" value="AET6Gv20748700"/>
</dbReference>
<evidence type="ECO:0000313" key="2">
    <source>
        <dbReference type="EnsemblPlants" id="AET6Gv20748700.5"/>
    </source>
</evidence>
<proteinExistence type="predicted"/>
<dbReference type="Gramene" id="AET6Gv20748700.4">
    <property type="protein sequence ID" value="AET6Gv20748700.4"/>
    <property type="gene ID" value="AET6Gv20748700"/>
</dbReference>
<keyword evidence="1" id="KW-0732">Signal</keyword>
<protein>
    <recommendedName>
        <fullName evidence="4">Tetratricopeptide repeat protein</fullName>
    </recommendedName>
</protein>
<evidence type="ECO:0000256" key="1">
    <source>
        <dbReference type="SAM" id="SignalP"/>
    </source>
</evidence>
<dbReference type="Proteomes" id="UP000015105">
    <property type="component" value="Chromosome 6D"/>
</dbReference>
<dbReference type="EnsemblPlants" id="AET6Gv20748700.5">
    <property type="protein sequence ID" value="AET6Gv20748700.5"/>
    <property type="gene ID" value="AET6Gv20748700"/>
</dbReference>
<reference evidence="2" key="3">
    <citation type="journal article" date="2017" name="Nature">
        <title>Genome sequence of the progenitor of the wheat D genome Aegilops tauschii.</title>
        <authorList>
            <person name="Luo M.C."/>
            <person name="Gu Y.Q."/>
            <person name="Puiu D."/>
            <person name="Wang H."/>
            <person name="Twardziok S.O."/>
            <person name="Deal K.R."/>
            <person name="Huo N."/>
            <person name="Zhu T."/>
            <person name="Wang L."/>
            <person name="Wang Y."/>
            <person name="McGuire P.E."/>
            <person name="Liu S."/>
            <person name="Long H."/>
            <person name="Ramasamy R.K."/>
            <person name="Rodriguez J.C."/>
            <person name="Van S.L."/>
            <person name="Yuan L."/>
            <person name="Wang Z."/>
            <person name="Xia Z."/>
            <person name="Xiao L."/>
            <person name="Anderson O.D."/>
            <person name="Ouyang S."/>
            <person name="Liang Y."/>
            <person name="Zimin A.V."/>
            <person name="Pertea G."/>
            <person name="Qi P."/>
            <person name="Bennetzen J.L."/>
            <person name="Dai X."/>
            <person name="Dawson M.W."/>
            <person name="Muller H.G."/>
            <person name="Kugler K."/>
            <person name="Rivarola-Duarte L."/>
            <person name="Spannagl M."/>
            <person name="Mayer K.F.X."/>
            <person name="Lu F.H."/>
            <person name="Bevan M.W."/>
            <person name="Leroy P."/>
            <person name="Li P."/>
            <person name="You F.M."/>
            <person name="Sun Q."/>
            <person name="Liu Z."/>
            <person name="Lyons E."/>
            <person name="Wicker T."/>
            <person name="Salzberg S.L."/>
            <person name="Devos K.M."/>
            <person name="Dvorak J."/>
        </authorList>
    </citation>
    <scope>NUCLEOTIDE SEQUENCE [LARGE SCALE GENOMIC DNA]</scope>
    <source>
        <strain evidence="2">cv. AL8/78</strain>
    </source>
</reference>
<evidence type="ECO:0000313" key="3">
    <source>
        <dbReference type="Proteomes" id="UP000015105"/>
    </source>
</evidence>
<dbReference type="InterPro" id="IPR011990">
    <property type="entry name" value="TPR-like_helical_dom_sf"/>
</dbReference>
<accession>A0A453PJ61</accession>
<reference evidence="2" key="4">
    <citation type="submission" date="2019-03" db="UniProtKB">
        <authorList>
            <consortium name="EnsemblPlants"/>
        </authorList>
    </citation>
    <scope>IDENTIFICATION</scope>
</reference>